<dbReference type="Proteomes" id="UP000003448">
    <property type="component" value="Unassembled WGS sequence"/>
</dbReference>
<feature type="region of interest" description="Disordered" evidence="1">
    <location>
        <begin position="1"/>
        <end position="35"/>
    </location>
</feature>
<organism evidence="2 3">
    <name type="scientific">Micromonospora lupini str. Lupac 08</name>
    <dbReference type="NCBI Taxonomy" id="1150864"/>
    <lineage>
        <taxon>Bacteria</taxon>
        <taxon>Bacillati</taxon>
        <taxon>Actinomycetota</taxon>
        <taxon>Actinomycetes</taxon>
        <taxon>Micromonosporales</taxon>
        <taxon>Micromonosporaceae</taxon>
        <taxon>Micromonospora</taxon>
    </lineage>
</organism>
<name>I0L990_9ACTN</name>
<feature type="compositionally biased region" description="Basic residues" evidence="1">
    <location>
        <begin position="124"/>
        <end position="137"/>
    </location>
</feature>
<keyword evidence="3" id="KW-1185">Reference proteome</keyword>
<comment type="caution">
    <text evidence="2">The sequence shown here is derived from an EMBL/GenBank/DDBJ whole genome shotgun (WGS) entry which is preliminary data.</text>
</comment>
<dbReference type="AlphaFoldDB" id="I0L990"/>
<proteinExistence type="predicted"/>
<evidence type="ECO:0000256" key="1">
    <source>
        <dbReference type="SAM" id="MobiDB-lite"/>
    </source>
</evidence>
<feature type="region of interest" description="Disordered" evidence="1">
    <location>
        <begin position="124"/>
        <end position="148"/>
    </location>
</feature>
<sequence>MRPDKMRRCAHARTGPSREESSAEDDDATKEPDMFGNDADFLLSLHRTHAAELRAEAAADRLARSVPRRAGRTWLGRASRPAARVTTAGDLDRRTRRAGRARIRAAGRPARRTGARVQAVSRRTRVRAAGRPARARGGRPVVASPADRRDRCSVRSWHARFRDRTCRQFRPRRPPA</sequence>
<dbReference type="STRING" id="1150864.MILUP08_45269"/>
<reference evidence="3" key="1">
    <citation type="journal article" date="2012" name="J. Bacteriol.">
        <title>Genome Sequence of Micromonospora lupini Lupac 08, Isolated from Root Nodules of Lupinus angustifolius.</title>
        <authorList>
            <person name="Alonso-Vega P."/>
            <person name="Normand P."/>
            <person name="Bacigalupe R."/>
            <person name="Pujic P."/>
            <person name="Lajus A."/>
            <person name="Vallenet D."/>
            <person name="Carro L."/>
            <person name="Coll P."/>
            <person name="Trujillo M.E."/>
        </authorList>
    </citation>
    <scope>NUCLEOTIDE SEQUENCE [LARGE SCALE GENOMIC DNA]</scope>
    <source>
        <strain evidence="3">Lupac 08</strain>
    </source>
</reference>
<evidence type="ECO:0000313" key="3">
    <source>
        <dbReference type="Proteomes" id="UP000003448"/>
    </source>
</evidence>
<dbReference type="EMBL" id="CAIE01000039">
    <property type="protein sequence ID" value="CCH20387.1"/>
    <property type="molecule type" value="Genomic_DNA"/>
</dbReference>
<protein>
    <submittedName>
        <fullName evidence="2">Uncharacterized protein</fullName>
    </submittedName>
</protein>
<accession>I0L990</accession>
<gene>
    <name evidence="2" type="ORF">MILUP08_45269</name>
</gene>
<evidence type="ECO:0000313" key="2">
    <source>
        <dbReference type="EMBL" id="CCH20387.1"/>
    </source>
</evidence>